<feature type="transmembrane region" description="Helical" evidence="3">
    <location>
        <begin position="115"/>
        <end position="136"/>
    </location>
</feature>
<dbReference type="SUPFAM" id="SSF56300">
    <property type="entry name" value="Metallo-dependent phosphatases"/>
    <property type="match status" value="1"/>
</dbReference>
<name>A0A918S6Q7_9FLAO</name>
<dbReference type="InterPro" id="IPR051158">
    <property type="entry name" value="Metallophosphoesterase_sf"/>
</dbReference>
<gene>
    <name evidence="5" type="ORF">GCM10007103_01250</name>
</gene>
<dbReference type="GO" id="GO:0008758">
    <property type="term" value="F:UDP-2,3-diacylglucosamine hydrolase activity"/>
    <property type="evidence" value="ECO:0007669"/>
    <property type="project" value="TreeGrafter"/>
</dbReference>
<dbReference type="AlphaFoldDB" id="A0A918S6Q7"/>
<keyword evidence="3" id="KW-0812">Transmembrane</keyword>
<evidence type="ECO:0000256" key="3">
    <source>
        <dbReference type="SAM" id="Phobius"/>
    </source>
</evidence>
<feature type="domain" description="Calcineurin-like phosphoesterase" evidence="4">
    <location>
        <begin position="162"/>
        <end position="342"/>
    </location>
</feature>
<dbReference type="CDD" id="cd07385">
    <property type="entry name" value="MPP_YkuE_C"/>
    <property type="match status" value="1"/>
</dbReference>
<sequence>MRWIIFVVIYVVLDIYAYQAFKTVTRHTWIYYIYLLLSLGALAFLLYQFNVESGDRSWAGPRGYAVGIFLAFFAPKLILFLMMFGEDLVRLVIGGIRKLVSSNSSEAAIPSRRKFISQIALGIAAIPFASLLYGMVQGRYNFKVLKYTLHFDDLPDAFDGYKVTQISDIHSGSFDNPEKIKYGIDLLNEQESDVVLFTGDLVNNKASEMDHWKEIFGKIEAKDGVYSVLGNHDYGDYVQWESSEAKRANLADLKKVHGEMGWNLLLNEHRFVERDGQRIALVGVENWGIGGFKQAGDLDRAAAGVEEKDFKILLSHDPSYWQEKIKSDPKKYHLTLSGHTHGMQFGIEIPGWFKWSPVQYRYENWAGIYEEFGRYINVNRGFGYLAYPGRVGIWPEISVIELKKGPKPA</sequence>
<reference evidence="5" key="1">
    <citation type="journal article" date="2014" name="Int. J. Syst. Evol. Microbiol.">
        <title>Complete genome sequence of Corynebacterium casei LMG S-19264T (=DSM 44701T), isolated from a smear-ripened cheese.</title>
        <authorList>
            <consortium name="US DOE Joint Genome Institute (JGI-PGF)"/>
            <person name="Walter F."/>
            <person name="Albersmeier A."/>
            <person name="Kalinowski J."/>
            <person name="Ruckert C."/>
        </authorList>
    </citation>
    <scope>NUCLEOTIDE SEQUENCE</scope>
    <source>
        <strain evidence="5">KCTC 12719</strain>
    </source>
</reference>
<feature type="transmembrane region" description="Helical" evidence="3">
    <location>
        <begin position="63"/>
        <end position="84"/>
    </location>
</feature>
<dbReference type="RefSeq" id="WP_189602692.1">
    <property type="nucleotide sequence ID" value="NZ_BMXB01000001.1"/>
</dbReference>
<proteinExistence type="predicted"/>
<keyword evidence="1" id="KW-0479">Metal-binding</keyword>
<evidence type="ECO:0000256" key="1">
    <source>
        <dbReference type="ARBA" id="ARBA00022723"/>
    </source>
</evidence>
<keyword evidence="2" id="KW-0378">Hydrolase</keyword>
<keyword evidence="3" id="KW-0472">Membrane</keyword>
<protein>
    <submittedName>
        <fullName evidence="5">Phosphoesterase</fullName>
    </submittedName>
</protein>
<accession>A0A918S6Q7</accession>
<dbReference type="GO" id="GO:0016020">
    <property type="term" value="C:membrane"/>
    <property type="evidence" value="ECO:0007669"/>
    <property type="project" value="GOC"/>
</dbReference>
<evidence type="ECO:0000259" key="4">
    <source>
        <dbReference type="Pfam" id="PF00149"/>
    </source>
</evidence>
<keyword evidence="3" id="KW-1133">Transmembrane helix</keyword>
<dbReference type="PANTHER" id="PTHR31302:SF31">
    <property type="entry name" value="PHOSPHODIESTERASE YAEI"/>
    <property type="match status" value="1"/>
</dbReference>
<dbReference type="InterPro" id="IPR029052">
    <property type="entry name" value="Metallo-depent_PP-like"/>
</dbReference>
<dbReference type="GO" id="GO:0046872">
    <property type="term" value="F:metal ion binding"/>
    <property type="evidence" value="ECO:0007669"/>
    <property type="project" value="UniProtKB-KW"/>
</dbReference>
<feature type="transmembrane region" description="Helical" evidence="3">
    <location>
        <begin position="29"/>
        <end position="51"/>
    </location>
</feature>
<dbReference type="PANTHER" id="PTHR31302">
    <property type="entry name" value="TRANSMEMBRANE PROTEIN WITH METALLOPHOSPHOESTERASE DOMAIN-RELATED"/>
    <property type="match status" value="1"/>
</dbReference>
<evidence type="ECO:0000313" key="6">
    <source>
        <dbReference type="Proteomes" id="UP000610456"/>
    </source>
</evidence>
<organism evidence="5 6">
    <name type="scientific">Salinimicrobium marinum</name>
    <dbReference type="NCBI Taxonomy" id="680283"/>
    <lineage>
        <taxon>Bacteria</taxon>
        <taxon>Pseudomonadati</taxon>
        <taxon>Bacteroidota</taxon>
        <taxon>Flavobacteriia</taxon>
        <taxon>Flavobacteriales</taxon>
        <taxon>Flavobacteriaceae</taxon>
        <taxon>Salinimicrobium</taxon>
    </lineage>
</organism>
<dbReference type="EMBL" id="BMXB01000001">
    <property type="protein sequence ID" value="GHA23850.1"/>
    <property type="molecule type" value="Genomic_DNA"/>
</dbReference>
<comment type="caution">
    <text evidence="5">The sequence shown here is derived from an EMBL/GenBank/DDBJ whole genome shotgun (WGS) entry which is preliminary data.</text>
</comment>
<dbReference type="Pfam" id="PF00149">
    <property type="entry name" value="Metallophos"/>
    <property type="match status" value="1"/>
</dbReference>
<dbReference type="Proteomes" id="UP000610456">
    <property type="component" value="Unassembled WGS sequence"/>
</dbReference>
<evidence type="ECO:0000313" key="5">
    <source>
        <dbReference type="EMBL" id="GHA23850.1"/>
    </source>
</evidence>
<dbReference type="InterPro" id="IPR004843">
    <property type="entry name" value="Calcineurin-like_PHP"/>
</dbReference>
<reference evidence="5" key="2">
    <citation type="submission" date="2020-09" db="EMBL/GenBank/DDBJ databases">
        <authorList>
            <person name="Sun Q."/>
            <person name="Kim S."/>
        </authorList>
    </citation>
    <scope>NUCLEOTIDE SEQUENCE</scope>
    <source>
        <strain evidence="5">KCTC 12719</strain>
    </source>
</reference>
<dbReference type="GO" id="GO:0009245">
    <property type="term" value="P:lipid A biosynthetic process"/>
    <property type="evidence" value="ECO:0007669"/>
    <property type="project" value="TreeGrafter"/>
</dbReference>
<dbReference type="Gene3D" id="3.60.21.10">
    <property type="match status" value="1"/>
</dbReference>
<keyword evidence="6" id="KW-1185">Reference proteome</keyword>
<evidence type="ECO:0000256" key="2">
    <source>
        <dbReference type="ARBA" id="ARBA00022801"/>
    </source>
</evidence>